<comment type="similarity">
    <text evidence="2">Belongs to the bacterial solute-binding protein 1 family.</text>
</comment>
<evidence type="ECO:0000256" key="4">
    <source>
        <dbReference type="ARBA" id="ARBA00022729"/>
    </source>
</evidence>
<gene>
    <name evidence="6" type="ordered locus">Meso_1936</name>
</gene>
<comment type="subcellular location">
    <subcellularLocation>
        <location evidence="1">Periplasm</location>
    </subcellularLocation>
</comment>
<dbReference type="PROSITE" id="PS51318">
    <property type="entry name" value="TAT"/>
    <property type="match status" value="1"/>
</dbReference>
<dbReference type="InterPro" id="IPR006311">
    <property type="entry name" value="TAT_signal"/>
</dbReference>
<dbReference type="eggNOG" id="COG0687">
    <property type="taxonomic scope" value="Bacteria"/>
</dbReference>
<dbReference type="InterPro" id="IPR006059">
    <property type="entry name" value="SBP"/>
</dbReference>
<dbReference type="STRING" id="266779.Meso_1936"/>
<dbReference type="PANTHER" id="PTHR30006">
    <property type="entry name" value="THIAMINE-BINDING PERIPLASMIC PROTEIN-RELATED"/>
    <property type="match status" value="1"/>
</dbReference>
<keyword evidence="4" id="KW-0732">Signal</keyword>
<sequence length="359" mass="39686" precursor="true">MKTIELSRRNALKVIAGSSALLAAPAILSRSYAQEGGFSVGIPGGYEKAFQTAFLDPYEQEFGIKPTPILAGTSTVEIKAQVETGKFFYDVRFSVAATGNEVLAEAGLLERIDDIDSEDVQAIYGALPEAQRRPTFLPHGLSAQVIAFQDHLDFKDYADIWDVENLPGARALRGQGKDTIEAALRSMGKRPSETASFLANEDGWKQVFARLDEIKDHVTNWWEEDSDITRLLGAREVDVTAFPHHRAMAAVQSGARIKYNYSQSMTTALGWVIPKNSPQAEAGRKFIAFCSRPDRIADFTMDVPMGPMHPDVMALLDPAFAVALPTHPNNVENIESEDVAFWHKNQGQANERFKEWLLG</sequence>
<dbReference type="Gene3D" id="3.40.190.10">
    <property type="entry name" value="Periplasmic binding protein-like II"/>
    <property type="match status" value="2"/>
</dbReference>
<dbReference type="OrthoDB" id="9815444at2"/>
<evidence type="ECO:0000256" key="1">
    <source>
        <dbReference type="ARBA" id="ARBA00004418"/>
    </source>
</evidence>
<evidence type="ECO:0000256" key="2">
    <source>
        <dbReference type="ARBA" id="ARBA00008520"/>
    </source>
</evidence>
<dbReference type="GO" id="GO:0030288">
    <property type="term" value="C:outer membrane-bounded periplasmic space"/>
    <property type="evidence" value="ECO:0007669"/>
    <property type="project" value="TreeGrafter"/>
</dbReference>
<reference evidence="6" key="1">
    <citation type="submission" date="2006-06" db="EMBL/GenBank/DDBJ databases">
        <title>Complete sequence of chromosome of Chelativorans sp. BNC1.</title>
        <authorList>
            <consortium name="US DOE Joint Genome Institute"/>
            <person name="Copeland A."/>
            <person name="Lucas S."/>
            <person name="Lapidus A."/>
            <person name="Barry K."/>
            <person name="Detter J.C."/>
            <person name="Glavina del Rio T."/>
            <person name="Hammon N."/>
            <person name="Israni S."/>
            <person name="Dalin E."/>
            <person name="Tice H."/>
            <person name="Pitluck S."/>
            <person name="Chertkov O."/>
            <person name="Brettin T."/>
            <person name="Bruce D."/>
            <person name="Han C."/>
            <person name="Tapia R."/>
            <person name="Gilna P."/>
            <person name="Schmutz J."/>
            <person name="Larimer F."/>
            <person name="Land M."/>
            <person name="Hauser L."/>
            <person name="Kyrpides N."/>
            <person name="Mikhailova N."/>
            <person name="Richardson P."/>
        </authorList>
    </citation>
    <scope>NUCLEOTIDE SEQUENCE</scope>
    <source>
        <strain evidence="6">BNC1</strain>
    </source>
</reference>
<evidence type="ECO:0000256" key="5">
    <source>
        <dbReference type="ARBA" id="ARBA00022764"/>
    </source>
</evidence>
<dbReference type="EMBL" id="CP000390">
    <property type="protein sequence ID" value="ABG63329.1"/>
    <property type="molecule type" value="Genomic_DNA"/>
</dbReference>
<dbReference type="GO" id="GO:0030975">
    <property type="term" value="F:thiamine binding"/>
    <property type="evidence" value="ECO:0007669"/>
    <property type="project" value="TreeGrafter"/>
</dbReference>
<accession>Q11GZ6</accession>
<protein>
    <submittedName>
        <fullName evidence="6">Putative spermidine/putrescine transport system substrate-binding protein</fullName>
    </submittedName>
</protein>
<dbReference type="SUPFAM" id="SSF53850">
    <property type="entry name" value="Periplasmic binding protein-like II"/>
    <property type="match status" value="1"/>
</dbReference>
<dbReference type="PANTHER" id="PTHR30006:SF3">
    <property type="entry name" value="THIAMINE-BINDING PERIPLASMIC PROTEIN"/>
    <property type="match status" value="1"/>
</dbReference>
<keyword evidence="3" id="KW-0813">Transport</keyword>
<dbReference type="Pfam" id="PF13416">
    <property type="entry name" value="SBP_bac_8"/>
    <property type="match status" value="1"/>
</dbReference>
<evidence type="ECO:0000313" key="6">
    <source>
        <dbReference type="EMBL" id="ABG63329.1"/>
    </source>
</evidence>
<evidence type="ECO:0000256" key="3">
    <source>
        <dbReference type="ARBA" id="ARBA00022448"/>
    </source>
</evidence>
<keyword evidence="5" id="KW-0574">Periplasm</keyword>
<dbReference type="GO" id="GO:0030976">
    <property type="term" value="F:thiamine pyrophosphate binding"/>
    <property type="evidence" value="ECO:0007669"/>
    <property type="project" value="TreeGrafter"/>
</dbReference>
<proteinExistence type="inferred from homology"/>
<dbReference type="HOGENOM" id="CLU_026974_8_0_5"/>
<organism evidence="6">
    <name type="scientific">Chelativorans sp. (strain BNC1)</name>
    <dbReference type="NCBI Taxonomy" id="266779"/>
    <lineage>
        <taxon>Bacteria</taxon>
        <taxon>Pseudomonadati</taxon>
        <taxon>Pseudomonadota</taxon>
        <taxon>Alphaproteobacteria</taxon>
        <taxon>Hyphomicrobiales</taxon>
        <taxon>Phyllobacteriaceae</taxon>
        <taxon>Chelativorans</taxon>
    </lineage>
</organism>
<dbReference type="GO" id="GO:0015888">
    <property type="term" value="P:thiamine transport"/>
    <property type="evidence" value="ECO:0007669"/>
    <property type="project" value="TreeGrafter"/>
</dbReference>
<name>Q11GZ6_CHESB</name>
<dbReference type="AlphaFoldDB" id="Q11GZ6"/>
<dbReference type="KEGG" id="mes:Meso_1936"/>